<reference evidence="11 12" key="1">
    <citation type="submission" date="2020-10" db="EMBL/GenBank/DDBJ databases">
        <title>The Coptis chinensis genome and diversification of protoberbering-type alkaloids.</title>
        <authorList>
            <person name="Wang B."/>
            <person name="Shu S."/>
            <person name="Song C."/>
            <person name="Liu Y."/>
        </authorList>
    </citation>
    <scope>NUCLEOTIDE SEQUENCE [LARGE SCALE GENOMIC DNA]</scope>
    <source>
        <strain evidence="11">HL-2020</strain>
        <tissue evidence="11">Leaf</tissue>
    </source>
</reference>
<evidence type="ECO:0000256" key="5">
    <source>
        <dbReference type="ARBA" id="ARBA00022692"/>
    </source>
</evidence>
<comment type="pathway">
    <text evidence="3 10">Protein modification; protein glycosylation.</text>
</comment>
<comment type="subunit">
    <text evidence="10">Component of the oligosaccharyltransferase (OST) complex.</text>
</comment>
<dbReference type="UniPathway" id="UPA00378"/>
<keyword evidence="6" id="KW-0732">Signal</keyword>
<evidence type="ECO:0000313" key="12">
    <source>
        <dbReference type="Proteomes" id="UP000631114"/>
    </source>
</evidence>
<evidence type="ECO:0000256" key="3">
    <source>
        <dbReference type="ARBA" id="ARBA00004922"/>
    </source>
</evidence>
<accession>A0A835HDL6</accession>
<dbReference type="Proteomes" id="UP000631114">
    <property type="component" value="Unassembled WGS sequence"/>
</dbReference>
<evidence type="ECO:0000256" key="6">
    <source>
        <dbReference type="ARBA" id="ARBA00022729"/>
    </source>
</evidence>
<comment type="caution">
    <text evidence="11">The sequence shown here is derived from an EMBL/GenBank/DDBJ whole genome shotgun (WGS) entry which is preliminary data.</text>
</comment>
<evidence type="ECO:0000256" key="10">
    <source>
        <dbReference type="RuleBase" id="RU361143"/>
    </source>
</evidence>
<dbReference type="Pfam" id="PF04597">
    <property type="entry name" value="Ribophorin_I"/>
    <property type="match status" value="1"/>
</dbReference>
<comment type="function">
    <text evidence="1 10">Subunit of the oligosaccharyl transferase (OST) complex that catalyzes the initial transfer of a defined glycan (Glc(3)Man(9)GlcNAc(2) in eukaryotes) from the lipid carrier dolichol-pyrophosphate to an asparagine residue within an Asn-X-Ser/Thr consensus motif in nascent polypeptide chains, the first step in protein N-glycosylation. N-glycosylation occurs cotranslationally and the complex associates with the Sec61 complex at the channel-forming translocon complex that mediates protein translocation across the endoplasmic reticulum (ER). All subunits are required for a maximal enzyme activity.</text>
</comment>
<keyword evidence="9" id="KW-0472">Membrane</keyword>
<dbReference type="EMBL" id="JADFTS010000007">
    <property type="protein sequence ID" value="KAF9597916.1"/>
    <property type="molecule type" value="Genomic_DNA"/>
</dbReference>
<evidence type="ECO:0000256" key="9">
    <source>
        <dbReference type="ARBA" id="ARBA00023136"/>
    </source>
</evidence>
<feature type="non-terminal residue" evidence="11">
    <location>
        <position position="331"/>
    </location>
</feature>
<protein>
    <recommendedName>
        <fullName evidence="10">Dolichyl-diphosphooligosaccharide--protein glycosyltransferase subunit 1</fullName>
    </recommendedName>
</protein>
<evidence type="ECO:0000256" key="1">
    <source>
        <dbReference type="ARBA" id="ARBA00002791"/>
    </source>
</evidence>
<dbReference type="OrthoDB" id="310030at2759"/>
<sequence length="331" mass="37508">SLFESTTDMRSKQEMEVSLRCTILFLTILTIFSQSSFSTPSNDLHILNAERRVDLSSHIVKVFLTLKVENTGTSPIWEVYLSFPPTQVENLALVKAALVVGKRKKKTYVPLDVNLSELRDGLNGAQFYSIFLHDELKSGEIVTLEVLYILTRSLEPFPAEISQGDSQLVYYRDSAIILSPYNVKEQMTYVKTPSAKVESYTVLEPTKRVSTELQYGKYIDQAPYSYSPIIVHFENNSPFAVVEELLREVEISHWGSVQVTEHYKLVHAGARHKGIFSRVEYQSRPSISGISSFKHLLVQLPPRVHSVYYRDGIGNISTSRLRVGAKKVLTI</sequence>
<name>A0A835HDL6_9MAGN</name>
<evidence type="ECO:0000256" key="4">
    <source>
        <dbReference type="ARBA" id="ARBA00008905"/>
    </source>
</evidence>
<dbReference type="InterPro" id="IPR007676">
    <property type="entry name" value="Ribophorin_I"/>
</dbReference>
<comment type="subcellular location">
    <subcellularLocation>
        <location evidence="2 10">Endoplasmic reticulum membrane</location>
        <topology evidence="2 10">Single-pass type I membrane protein</topology>
    </subcellularLocation>
</comment>
<dbReference type="GO" id="GO:0008250">
    <property type="term" value="C:oligosaccharyltransferase complex"/>
    <property type="evidence" value="ECO:0007669"/>
    <property type="project" value="UniProtKB-UniRule"/>
</dbReference>
<keyword evidence="12" id="KW-1185">Reference proteome</keyword>
<evidence type="ECO:0000256" key="8">
    <source>
        <dbReference type="ARBA" id="ARBA00022989"/>
    </source>
</evidence>
<keyword evidence="5" id="KW-0812">Transmembrane</keyword>
<proteinExistence type="inferred from homology"/>
<dbReference type="PANTHER" id="PTHR21049">
    <property type="entry name" value="RIBOPHORIN I"/>
    <property type="match status" value="1"/>
</dbReference>
<dbReference type="AlphaFoldDB" id="A0A835HDL6"/>
<gene>
    <name evidence="11" type="ORF">IFM89_022559</name>
</gene>
<evidence type="ECO:0000256" key="7">
    <source>
        <dbReference type="ARBA" id="ARBA00022824"/>
    </source>
</evidence>
<evidence type="ECO:0000313" key="11">
    <source>
        <dbReference type="EMBL" id="KAF9597916.1"/>
    </source>
</evidence>
<keyword evidence="7 10" id="KW-0256">Endoplasmic reticulum</keyword>
<dbReference type="GO" id="GO:0018279">
    <property type="term" value="P:protein N-linked glycosylation via asparagine"/>
    <property type="evidence" value="ECO:0007669"/>
    <property type="project" value="TreeGrafter"/>
</dbReference>
<organism evidence="11 12">
    <name type="scientific">Coptis chinensis</name>
    <dbReference type="NCBI Taxonomy" id="261450"/>
    <lineage>
        <taxon>Eukaryota</taxon>
        <taxon>Viridiplantae</taxon>
        <taxon>Streptophyta</taxon>
        <taxon>Embryophyta</taxon>
        <taxon>Tracheophyta</taxon>
        <taxon>Spermatophyta</taxon>
        <taxon>Magnoliopsida</taxon>
        <taxon>Ranunculales</taxon>
        <taxon>Ranunculaceae</taxon>
        <taxon>Coptidoideae</taxon>
        <taxon>Coptis</taxon>
    </lineage>
</organism>
<evidence type="ECO:0000256" key="2">
    <source>
        <dbReference type="ARBA" id="ARBA00004115"/>
    </source>
</evidence>
<dbReference type="PANTHER" id="PTHR21049:SF2">
    <property type="entry name" value="DOLICHYL-DIPHOSPHOOLIGOSACCHARIDE--PROTEIN GLYCOSYLTRANSFERASE SUBUNIT 1B"/>
    <property type="match status" value="1"/>
</dbReference>
<comment type="similarity">
    <text evidence="4 10">Belongs to the OST1 family.</text>
</comment>
<keyword evidence="8" id="KW-1133">Transmembrane helix</keyword>